<dbReference type="PROSITE" id="PS50850">
    <property type="entry name" value="MFS"/>
    <property type="match status" value="1"/>
</dbReference>
<name>A0A3D8IWW9_9HELI</name>
<dbReference type="GO" id="GO:0022857">
    <property type="term" value="F:transmembrane transporter activity"/>
    <property type="evidence" value="ECO:0007669"/>
    <property type="project" value="InterPro"/>
</dbReference>
<evidence type="ECO:0000313" key="8">
    <source>
        <dbReference type="EMBL" id="RDU69758.1"/>
    </source>
</evidence>
<keyword evidence="3 6" id="KW-0812">Transmembrane</keyword>
<feature type="transmembrane region" description="Helical" evidence="6">
    <location>
        <begin position="100"/>
        <end position="122"/>
    </location>
</feature>
<feature type="transmembrane region" description="Helical" evidence="6">
    <location>
        <begin position="76"/>
        <end position="94"/>
    </location>
</feature>
<keyword evidence="4 6" id="KW-1133">Transmembrane helix</keyword>
<dbReference type="Pfam" id="PF07690">
    <property type="entry name" value="MFS_1"/>
    <property type="match status" value="1"/>
</dbReference>
<feature type="transmembrane region" description="Helical" evidence="6">
    <location>
        <begin position="242"/>
        <end position="260"/>
    </location>
</feature>
<feature type="transmembrane region" description="Helical" evidence="6">
    <location>
        <begin position="363"/>
        <end position="382"/>
    </location>
</feature>
<organism evidence="8 9">
    <name type="scientific">Helicobacter brantae</name>
    <dbReference type="NCBI Taxonomy" id="375927"/>
    <lineage>
        <taxon>Bacteria</taxon>
        <taxon>Pseudomonadati</taxon>
        <taxon>Campylobacterota</taxon>
        <taxon>Epsilonproteobacteria</taxon>
        <taxon>Campylobacterales</taxon>
        <taxon>Helicobacteraceae</taxon>
        <taxon>Helicobacter</taxon>
    </lineage>
</organism>
<dbReference type="RefSeq" id="WP_115569981.1">
    <property type="nucleotide sequence ID" value="NZ_NXLV01000014.1"/>
</dbReference>
<feature type="transmembrane region" description="Helical" evidence="6">
    <location>
        <begin position="336"/>
        <end position="357"/>
    </location>
</feature>
<feature type="transmembrane region" description="Helical" evidence="6">
    <location>
        <begin position="204"/>
        <end position="227"/>
    </location>
</feature>
<comment type="caution">
    <text evidence="8">The sequence shown here is derived from an EMBL/GenBank/DDBJ whole genome shotgun (WGS) entry which is preliminary data.</text>
</comment>
<feature type="transmembrane region" description="Helical" evidence="6">
    <location>
        <begin position="134"/>
        <end position="155"/>
    </location>
</feature>
<dbReference type="SUPFAM" id="SSF103473">
    <property type="entry name" value="MFS general substrate transporter"/>
    <property type="match status" value="1"/>
</dbReference>
<evidence type="ECO:0000256" key="2">
    <source>
        <dbReference type="ARBA" id="ARBA00022475"/>
    </source>
</evidence>
<dbReference type="PANTHER" id="PTHR43124:SF3">
    <property type="entry name" value="CHLORAMPHENICOL EFFLUX PUMP RV0191"/>
    <property type="match status" value="1"/>
</dbReference>
<dbReference type="Proteomes" id="UP000257045">
    <property type="component" value="Unassembled WGS sequence"/>
</dbReference>
<dbReference type="InterPro" id="IPR036259">
    <property type="entry name" value="MFS_trans_sf"/>
</dbReference>
<evidence type="ECO:0000256" key="5">
    <source>
        <dbReference type="ARBA" id="ARBA00023136"/>
    </source>
</evidence>
<feature type="transmembrane region" description="Helical" evidence="6">
    <location>
        <begin position="297"/>
        <end position="315"/>
    </location>
</feature>
<evidence type="ECO:0000256" key="4">
    <source>
        <dbReference type="ARBA" id="ARBA00022989"/>
    </source>
</evidence>
<feature type="transmembrane region" description="Helical" evidence="6">
    <location>
        <begin position="45"/>
        <end position="64"/>
    </location>
</feature>
<dbReference type="PANTHER" id="PTHR43124">
    <property type="entry name" value="PURINE EFFLUX PUMP PBUE"/>
    <property type="match status" value="1"/>
</dbReference>
<accession>A0A3D8IWW9</accession>
<evidence type="ECO:0000256" key="3">
    <source>
        <dbReference type="ARBA" id="ARBA00022692"/>
    </source>
</evidence>
<evidence type="ECO:0000256" key="1">
    <source>
        <dbReference type="ARBA" id="ARBA00004651"/>
    </source>
</evidence>
<evidence type="ECO:0000256" key="6">
    <source>
        <dbReference type="SAM" id="Phobius"/>
    </source>
</evidence>
<dbReference type="InterPro" id="IPR050189">
    <property type="entry name" value="MFS_Efflux_Transporters"/>
</dbReference>
<feature type="transmembrane region" description="Helical" evidence="6">
    <location>
        <begin position="161"/>
        <end position="183"/>
    </location>
</feature>
<keyword evidence="9" id="KW-1185">Reference proteome</keyword>
<dbReference type="EMBL" id="NXLV01000014">
    <property type="protein sequence ID" value="RDU69758.1"/>
    <property type="molecule type" value="Genomic_DNA"/>
</dbReference>
<dbReference type="OrthoDB" id="9788453at2"/>
<feature type="domain" description="Major facilitator superfamily (MFS) profile" evidence="7">
    <location>
        <begin position="9"/>
        <end position="386"/>
    </location>
</feature>
<reference evidence="8 9" key="1">
    <citation type="submission" date="2018-04" db="EMBL/GenBank/DDBJ databases">
        <title>Novel Campyloabacter and Helicobacter Species and Strains.</title>
        <authorList>
            <person name="Mannion A.J."/>
            <person name="Shen Z."/>
            <person name="Fox J.G."/>
        </authorList>
    </citation>
    <scope>NUCLEOTIDE SEQUENCE [LARGE SCALE GENOMIC DNA]</scope>
    <source>
        <strain evidence="8 9">MIT 04-9366</strain>
    </source>
</reference>
<dbReference type="GO" id="GO:0005886">
    <property type="term" value="C:plasma membrane"/>
    <property type="evidence" value="ECO:0007669"/>
    <property type="project" value="UniProtKB-SubCell"/>
</dbReference>
<dbReference type="InterPro" id="IPR020846">
    <property type="entry name" value="MFS_dom"/>
</dbReference>
<feature type="transmembrane region" description="Helical" evidence="6">
    <location>
        <begin position="7"/>
        <end position="30"/>
    </location>
</feature>
<proteinExistence type="predicted"/>
<sequence>MKLHSSYYSIIPLAFGAFCMGVAELVIAGMLEKVSHFFSITQQEAGYLVAIYAFGVIIGAPLLTIPLSRFDRKKQFLINIGIFGLANAVVYMSSNFYLTALARFVAGCMHGVFFVIATLIALQVAQKGRETQAIAIVVSGLTLSMICGVPLGSFLGNTLGFQSVFLLVFCCAFMTFFLSLFFMPKNLKSQKTRFFDLILSCKSLPMCKAFLITACFCGSIFALYTYIEPFFLSNPYFNKDKLSWILLLYGVFGVGGNFFGGKLTDSKGSHKSLLIALGMLSLSLLLMTWSIHYPFVAIFNFCSVGFWAFSCVAPLKKFAMEYAVAYTPETIESSISINEASFNIGIAIASLIGGVVLTHIGVSFIPLTAFIIAFTPVVLLIFSKRLDTQ</sequence>
<dbReference type="Gene3D" id="1.20.1250.20">
    <property type="entry name" value="MFS general substrate transporter like domains"/>
    <property type="match status" value="2"/>
</dbReference>
<dbReference type="InterPro" id="IPR011701">
    <property type="entry name" value="MFS"/>
</dbReference>
<dbReference type="CDD" id="cd17324">
    <property type="entry name" value="MFS_NepI_like"/>
    <property type="match status" value="1"/>
</dbReference>
<gene>
    <name evidence="8" type="ORF">CQA58_06870</name>
</gene>
<protein>
    <submittedName>
        <fullName evidence="8">MFS transporter</fullName>
    </submittedName>
</protein>
<evidence type="ECO:0000313" key="9">
    <source>
        <dbReference type="Proteomes" id="UP000257045"/>
    </source>
</evidence>
<dbReference type="AlphaFoldDB" id="A0A3D8IWW9"/>
<keyword evidence="5 6" id="KW-0472">Membrane</keyword>
<keyword evidence="2" id="KW-1003">Cell membrane</keyword>
<comment type="subcellular location">
    <subcellularLocation>
        <location evidence="1">Cell membrane</location>
        <topology evidence="1">Multi-pass membrane protein</topology>
    </subcellularLocation>
</comment>
<evidence type="ECO:0000259" key="7">
    <source>
        <dbReference type="PROSITE" id="PS50850"/>
    </source>
</evidence>
<feature type="transmembrane region" description="Helical" evidence="6">
    <location>
        <begin position="272"/>
        <end position="291"/>
    </location>
</feature>